<feature type="signal peptide" evidence="2">
    <location>
        <begin position="1"/>
        <end position="30"/>
    </location>
</feature>
<protein>
    <recommendedName>
        <fullName evidence="5">PknH-like protein</fullName>
    </recommendedName>
</protein>
<name>A0A3N1ZSL2_9ACTN</name>
<proteinExistence type="predicted"/>
<evidence type="ECO:0000256" key="2">
    <source>
        <dbReference type="SAM" id="SignalP"/>
    </source>
</evidence>
<dbReference type="Proteomes" id="UP000275749">
    <property type="component" value="Unassembled WGS sequence"/>
</dbReference>
<evidence type="ECO:0000313" key="4">
    <source>
        <dbReference type="Proteomes" id="UP000275749"/>
    </source>
</evidence>
<accession>A0A3N1ZSL2</accession>
<feature type="chain" id="PRO_5038906096" description="PknH-like protein" evidence="2">
    <location>
        <begin position="31"/>
        <end position="241"/>
    </location>
</feature>
<feature type="compositionally biased region" description="Polar residues" evidence="1">
    <location>
        <begin position="35"/>
        <end position="44"/>
    </location>
</feature>
<sequence>MGTRHAPPLAAITVLALGLPLTACSSAEQAPPQVSPSLSTSGSVDPSRAADQVASERAHLPSASATPAATRAGDLDQSVFRASMGRWKAVPGEGDEGTYQPNGSWVHALDPAQVVQGLSLQACGKSPALPQPKHVLASDYRDQGNRPAVGQALRFADAGRAKAFAGAYVALLKTCTARKNPMAVTVLSTSPQLVDRRAMLADGSAWLEVVSVQGNLVKLFAANEQDAKLTDAEVQAITKAI</sequence>
<keyword evidence="2" id="KW-0732">Signal</keyword>
<evidence type="ECO:0008006" key="5">
    <source>
        <dbReference type="Google" id="ProtNLM"/>
    </source>
</evidence>
<feature type="compositionally biased region" description="Low complexity" evidence="1">
    <location>
        <begin position="61"/>
        <end position="70"/>
    </location>
</feature>
<evidence type="ECO:0000313" key="3">
    <source>
        <dbReference type="EMBL" id="ROR53855.1"/>
    </source>
</evidence>
<dbReference type="AlphaFoldDB" id="A0A3N1ZSL2"/>
<evidence type="ECO:0000256" key="1">
    <source>
        <dbReference type="SAM" id="MobiDB-lite"/>
    </source>
</evidence>
<dbReference type="EMBL" id="RKHG01000001">
    <property type="protein sequence ID" value="ROR53855.1"/>
    <property type="molecule type" value="Genomic_DNA"/>
</dbReference>
<feature type="region of interest" description="Disordered" evidence="1">
    <location>
        <begin position="27"/>
        <end position="74"/>
    </location>
</feature>
<comment type="caution">
    <text evidence="3">The sequence shown here is derived from an EMBL/GenBank/DDBJ whole genome shotgun (WGS) entry which is preliminary data.</text>
</comment>
<dbReference type="RefSeq" id="WP_123575174.1">
    <property type="nucleotide sequence ID" value="NZ_RKHG01000001.1"/>
</dbReference>
<organism evidence="3 4">
    <name type="scientific">Luteococcus japonicus</name>
    <dbReference type="NCBI Taxonomy" id="33984"/>
    <lineage>
        <taxon>Bacteria</taxon>
        <taxon>Bacillati</taxon>
        <taxon>Actinomycetota</taxon>
        <taxon>Actinomycetes</taxon>
        <taxon>Propionibacteriales</taxon>
        <taxon>Propionibacteriaceae</taxon>
        <taxon>Luteococcus</taxon>
    </lineage>
</organism>
<gene>
    <name evidence="3" type="ORF">EDD41_1028</name>
</gene>
<reference evidence="3 4" key="1">
    <citation type="submission" date="2018-11" db="EMBL/GenBank/DDBJ databases">
        <title>Sequencing the genomes of 1000 actinobacteria strains.</title>
        <authorList>
            <person name="Klenk H.-P."/>
        </authorList>
    </citation>
    <scope>NUCLEOTIDE SEQUENCE [LARGE SCALE GENOMIC DNA]</scope>
    <source>
        <strain evidence="3 4">DSM 10546</strain>
    </source>
</reference>